<dbReference type="Gene3D" id="2.170.130.10">
    <property type="entry name" value="TonB-dependent receptor, plug domain"/>
    <property type="match status" value="1"/>
</dbReference>
<sequence length="761" mass="82668">MTFRRTAVATAILSLYSAPDLVHAQADQTNNAHAGDVAMADSVQVLPTVQVEGEAIDPYKVNEAQSPKFTAPLLDTPKSFTVISEELLRDTAASSLQDALRQVPGITFAAGEGGQPIADRPIIRGINSTSNVFVDGMRDIGSQTREVFALEAVEVLKGSDSVYAGRGSGGGSVNLVSKTAKGEDFTRGTLMFGTADTLRGTIDQNWAINDTVAFRLGVLGAKGGTPGRDSAVDFDKWGVSPSLAFGLGTPTRVTLDYYHLSDNSMPDYSIPYDLETGVPATETLGVDADSFYGLVNRDFREGETDIATVFVDHDLENGLHLRNATRWGKSTNSYVVSNPDDSAGNVANGSVYRSTKNRWSQTKTIANQTDLTGRLVTGLLEHSFDFGVEFTREKKEQDGYTITSANPHVDADGNVTRNCDDPLLDPTQPSYDCTDLYNPNPYDPWAGTIARNDKPSFYQTDATAIYAFDTIKFSEQWQASLGVRWDRYETEVETPSDPAANAHSSDTFINYQLGLVYKPVSSGSIYASYGTETTPAPLGSGDEDAPFPGSPDDCTQRCRADNTNIDPEETENFEIGAKWELFNQRLLLTAAIFDLSRENAYIEVEPDVFDTAGETSVRGAEFSFSGSISEKWKVFGGYSYLDSELVRAATGSVAEGKELPNTPEHSFTLFSNYAITPAITVGGGANYVSEVYGSLTSDPVKKIPDYWRFDAMASWALMPDLELQLNVQNITDEVYYTKAYAAHYAALGSGRQVLVSANFSF</sequence>
<dbReference type="NCBIfam" id="TIGR01783">
    <property type="entry name" value="TonB-siderophor"/>
    <property type="match status" value="1"/>
</dbReference>
<dbReference type="InterPro" id="IPR000531">
    <property type="entry name" value="Beta-barrel_TonB"/>
</dbReference>
<dbReference type="SUPFAM" id="SSF56935">
    <property type="entry name" value="Porins"/>
    <property type="match status" value="1"/>
</dbReference>
<dbReference type="Proteomes" id="UP001254608">
    <property type="component" value="Unassembled WGS sequence"/>
</dbReference>
<evidence type="ECO:0000256" key="15">
    <source>
        <dbReference type="PROSITE-ProRule" id="PRU10144"/>
    </source>
</evidence>
<evidence type="ECO:0000256" key="3">
    <source>
        <dbReference type="ARBA" id="ARBA00022448"/>
    </source>
</evidence>
<feature type="short sequence motif" description="TonB C-terminal box" evidence="15">
    <location>
        <begin position="744"/>
        <end position="761"/>
    </location>
</feature>
<dbReference type="PROSITE" id="PS52016">
    <property type="entry name" value="TONB_DEPENDENT_REC_3"/>
    <property type="match status" value="1"/>
</dbReference>
<evidence type="ECO:0000256" key="4">
    <source>
        <dbReference type="ARBA" id="ARBA00022452"/>
    </source>
</evidence>
<evidence type="ECO:0000256" key="9">
    <source>
        <dbReference type="ARBA" id="ARBA00023065"/>
    </source>
</evidence>
<keyword evidence="13 14" id="KW-0998">Cell outer membrane</keyword>
<comment type="subcellular location">
    <subcellularLocation>
        <location evidence="1 14">Cell outer membrane</location>
        <topology evidence="1 14">Multi-pass membrane protein</topology>
    </subcellularLocation>
</comment>
<dbReference type="PANTHER" id="PTHR32552:SF89">
    <property type="entry name" value="CATECHOLATE SIDEROPHORE RECEPTOR FIU"/>
    <property type="match status" value="1"/>
</dbReference>
<evidence type="ECO:0000256" key="17">
    <source>
        <dbReference type="SAM" id="SignalP"/>
    </source>
</evidence>
<dbReference type="InterPro" id="IPR037066">
    <property type="entry name" value="Plug_dom_sf"/>
</dbReference>
<evidence type="ECO:0000256" key="1">
    <source>
        <dbReference type="ARBA" id="ARBA00004571"/>
    </source>
</evidence>
<evidence type="ECO:0000256" key="10">
    <source>
        <dbReference type="ARBA" id="ARBA00023077"/>
    </source>
</evidence>
<evidence type="ECO:0000313" key="20">
    <source>
        <dbReference type="EMBL" id="MDT0497644.1"/>
    </source>
</evidence>
<dbReference type="InterPro" id="IPR039426">
    <property type="entry name" value="TonB-dep_rcpt-like"/>
</dbReference>
<name>A0ABU2WIE4_9GAMM</name>
<evidence type="ECO:0000256" key="12">
    <source>
        <dbReference type="ARBA" id="ARBA00023170"/>
    </source>
</evidence>
<keyword evidence="9" id="KW-0406">Ion transport</keyword>
<keyword evidence="6 14" id="KW-0812">Transmembrane</keyword>
<accession>A0ABU2WIE4</accession>
<evidence type="ECO:0000313" key="21">
    <source>
        <dbReference type="Proteomes" id="UP001254608"/>
    </source>
</evidence>
<evidence type="ECO:0000256" key="8">
    <source>
        <dbReference type="ARBA" id="ARBA00023004"/>
    </source>
</evidence>
<dbReference type="InterPro" id="IPR010917">
    <property type="entry name" value="TonB_rcpt_CS"/>
</dbReference>
<keyword evidence="21" id="KW-1185">Reference proteome</keyword>
<evidence type="ECO:0000259" key="18">
    <source>
        <dbReference type="Pfam" id="PF00593"/>
    </source>
</evidence>
<dbReference type="EMBL" id="JAVRIC010000012">
    <property type="protein sequence ID" value="MDT0497644.1"/>
    <property type="molecule type" value="Genomic_DNA"/>
</dbReference>
<evidence type="ECO:0000256" key="14">
    <source>
        <dbReference type="PROSITE-ProRule" id="PRU01360"/>
    </source>
</evidence>
<keyword evidence="10 16" id="KW-0798">TonB box</keyword>
<dbReference type="PROSITE" id="PS01156">
    <property type="entry name" value="TONB_DEPENDENT_REC_2"/>
    <property type="match status" value="1"/>
</dbReference>
<feature type="signal peptide" evidence="17">
    <location>
        <begin position="1"/>
        <end position="24"/>
    </location>
</feature>
<evidence type="ECO:0000256" key="11">
    <source>
        <dbReference type="ARBA" id="ARBA00023136"/>
    </source>
</evidence>
<dbReference type="CDD" id="cd01347">
    <property type="entry name" value="ligand_gated_channel"/>
    <property type="match status" value="1"/>
</dbReference>
<feature type="domain" description="TonB-dependent receptor-like beta-barrel" evidence="18">
    <location>
        <begin position="247"/>
        <end position="730"/>
    </location>
</feature>
<comment type="similarity">
    <text evidence="2 14 16">Belongs to the TonB-dependent receptor family.</text>
</comment>
<keyword evidence="11 14" id="KW-0472">Membrane</keyword>
<keyword evidence="5" id="KW-0410">Iron transport</keyword>
<dbReference type="RefSeq" id="WP_311365037.1">
    <property type="nucleotide sequence ID" value="NZ_JAVRIC010000012.1"/>
</dbReference>
<keyword evidence="3 14" id="KW-0813">Transport</keyword>
<evidence type="ECO:0000256" key="6">
    <source>
        <dbReference type="ARBA" id="ARBA00022692"/>
    </source>
</evidence>
<evidence type="ECO:0000256" key="2">
    <source>
        <dbReference type="ARBA" id="ARBA00009810"/>
    </source>
</evidence>
<evidence type="ECO:0000256" key="13">
    <source>
        <dbReference type="ARBA" id="ARBA00023237"/>
    </source>
</evidence>
<dbReference type="InterPro" id="IPR012910">
    <property type="entry name" value="Plug_dom"/>
</dbReference>
<keyword evidence="12 20" id="KW-0675">Receptor</keyword>
<keyword evidence="8" id="KW-0408">Iron</keyword>
<comment type="caution">
    <text evidence="20">The sequence shown here is derived from an EMBL/GenBank/DDBJ whole genome shotgun (WGS) entry which is preliminary data.</text>
</comment>
<proteinExistence type="inferred from homology"/>
<dbReference type="InterPro" id="IPR036942">
    <property type="entry name" value="Beta-barrel_TonB_sf"/>
</dbReference>
<gene>
    <name evidence="20" type="ORF">RM530_09750</name>
</gene>
<organism evidence="20 21">
    <name type="scientific">Banduia mediterranea</name>
    <dbReference type="NCBI Taxonomy" id="3075609"/>
    <lineage>
        <taxon>Bacteria</taxon>
        <taxon>Pseudomonadati</taxon>
        <taxon>Pseudomonadota</taxon>
        <taxon>Gammaproteobacteria</taxon>
        <taxon>Nevskiales</taxon>
        <taxon>Algiphilaceae</taxon>
        <taxon>Banduia</taxon>
    </lineage>
</organism>
<keyword evidence="4 14" id="KW-1134">Transmembrane beta strand</keyword>
<evidence type="ECO:0000256" key="16">
    <source>
        <dbReference type="RuleBase" id="RU003357"/>
    </source>
</evidence>
<feature type="chain" id="PRO_5046196141" evidence="17">
    <location>
        <begin position="25"/>
        <end position="761"/>
    </location>
</feature>
<evidence type="ECO:0000256" key="7">
    <source>
        <dbReference type="ARBA" id="ARBA00022729"/>
    </source>
</evidence>
<dbReference type="InterPro" id="IPR010105">
    <property type="entry name" value="TonB_sidphr_rcpt"/>
</dbReference>
<feature type="domain" description="TonB-dependent receptor plug" evidence="19">
    <location>
        <begin position="73"/>
        <end position="171"/>
    </location>
</feature>
<reference evidence="20 21" key="1">
    <citation type="submission" date="2023-09" db="EMBL/GenBank/DDBJ databases">
        <authorList>
            <person name="Rey-Velasco X."/>
        </authorList>
    </citation>
    <scope>NUCLEOTIDE SEQUENCE [LARGE SCALE GENOMIC DNA]</scope>
    <source>
        <strain evidence="20 21">W345</strain>
    </source>
</reference>
<dbReference type="Pfam" id="PF00593">
    <property type="entry name" value="TonB_dep_Rec_b-barrel"/>
    <property type="match status" value="1"/>
</dbReference>
<dbReference type="Gene3D" id="2.40.170.20">
    <property type="entry name" value="TonB-dependent receptor, beta-barrel domain"/>
    <property type="match status" value="1"/>
</dbReference>
<keyword evidence="7 17" id="KW-0732">Signal</keyword>
<dbReference type="PANTHER" id="PTHR32552">
    <property type="entry name" value="FERRICHROME IRON RECEPTOR-RELATED"/>
    <property type="match status" value="1"/>
</dbReference>
<dbReference type="Pfam" id="PF07715">
    <property type="entry name" value="Plug"/>
    <property type="match status" value="1"/>
</dbReference>
<protein>
    <submittedName>
        <fullName evidence="20">TonB-dependent siderophore receptor</fullName>
    </submittedName>
</protein>
<evidence type="ECO:0000259" key="19">
    <source>
        <dbReference type="Pfam" id="PF07715"/>
    </source>
</evidence>
<evidence type="ECO:0000256" key="5">
    <source>
        <dbReference type="ARBA" id="ARBA00022496"/>
    </source>
</evidence>